<reference evidence="4 5" key="1">
    <citation type="submission" date="2023-07" db="EMBL/GenBank/DDBJ databases">
        <title>Genomic Encyclopedia of Type Strains, Phase IV (KMG-IV): sequencing the most valuable type-strain genomes for metagenomic binning, comparative biology and taxonomic classification.</title>
        <authorList>
            <person name="Goeker M."/>
        </authorList>
    </citation>
    <scope>NUCLEOTIDE SEQUENCE [LARGE SCALE GENOMIC DNA]</scope>
    <source>
        <strain evidence="4 5">DSM 27594</strain>
    </source>
</reference>
<comment type="caution">
    <text evidence="4">The sequence shown here is derived from an EMBL/GenBank/DDBJ whole genome shotgun (WGS) entry which is preliminary data.</text>
</comment>
<dbReference type="SUPFAM" id="SSF56601">
    <property type="entry name" value="beta-lactamase/transpeptidase-like"/>
    <property type="match status" value="1"/>
</dbReference>
<name>A0ABT9XTQ7_9BACI</name>
<protein>
    <submittedName>
        <fullName evidence="4">CubicO group peptidase (Beta-lactamase class C family)</fullName>
    </submittedName>
</protein>
<dbReference type="EMBL" id="JAUSTW010000003">
    <property type="protein sequence ID" value="MDQ0198935.1"/>
    <property type="molecule type" value="Genomic_DNA"/>
</dbReference>
<dbReference type="Pfam" id="PF00144">
    <property type="entry name" value="Beta-lactamase"/>
    <property type="match status" value="1"/>
</dbReference>
<accession>A0ABT9XTQ7</accession>
<dbReference type="InterPro" id="IPR012338">
    <property type="entry name" value="Beta-lactam/transpept-like"/>
</dbReference>
<evidence type="ECO:0000259" key="3">
    <source>
        <dbReference type="Pfam" id="PF00144"/>
    </source>
</evidence>
<dbReference type="InterPro" id="IPR001466">
    <property type="entry name" value="Beta-lactam-related"/>
</dbReference>
<dbReference type="RefSeq" id="WP_307407334.1">
    <property type="nucleotide sequence ID" value="NZ_JAUSTW010000003.1"/>
</dbReference>
<keyword evidence="2" id="KW-0472">Membrane</keyword>
<gene>
    <name evidence="4" type="ORF">J2S10_002093</name>
</gene>
<evidence type="ECO:0000256" key="1">
    <source>
        <dbReference type="ARBA" id="ARBA00004370"/>
    </source>
</evidence>
<evidence type="ECO:0000313" key="5">
    <source>
        <dbReference type="Proteomes" id="UP001224122"/>
    </source>
</evidence>
<keyword evidence="5" id="KW-1185">Reference proteome</keyword>
<feature type="domain" description="Beta-lactamase-related" evidence="3">
    <location>
        <begin position="59"/>
        <end position="349"/>
    </location>
</feature>
<proteinExistence type="predicted"/>
<dbReference type="PANTHER" id="PTHR46825:SF11">
    <property type="entry name" value="PENICILLIN-BINDING PROTEIN 4"/>
    <property type="match status" value="1"/>
</dbReference>
<dbReference type="InterPro" id="IPR050491">
    <property type="entry name" value="AmpC-like"/>
</dbReference>
<comment type="subcellular location">
    <subcellularLocation>
        <location evidence="1">Membrane</location>
    </subcellularLocation>
</comment>
<dbReference type="Proteomes" id="UP001224122">
    <property type="component" value="Unassembled WGS sequence"/>
</dbReference>
<dbReference type="PANTHER" id="PTHR46825">
    <property type="entry name" value="D-ALANYL-D-ALANINE-CARBOXYPEPTIDASE/ENDOPEPTIDASE AMPH"/>
    <property type="match status" value="1"/>
</dbReference>
<organism evidence="4 5">
    <name type="scientific">Neobacillus ginsengisoli</name>
    <dbReference type="NCBI Taxonomy" id="904295"/>
    <lineage>
        <taxon>Bacteria</taxon>
        <taxon>Bacillati</taxon>
        <taxon>Bacillota</taxon>
        <taxon>Bacilli</taxon>
        <taxon>Bacillales</taxon>
        <taxon>Bacillaceae</taxon>
        <taxon>Neobacillus</taxon>
    </lineage>
</organism>
<evidence type="ECO:0000313" key="4">
    <source>
        <dbReference type="EMBL" id="MDQ0198935.1"/>
    </source>
</evidence>
<sequence length="367" mass="41467">MKYKYLLFYLFMAIIFFGLSSSTSSDELFNQIYLKPLHNASAQYEKNSVIPVSKEEHIRQKIREYLISNHVNGSIAAVKNNKRFFSEGVGYSDIFNRTLNSQYTTFPIASITKTIVAVCILQLQESGKLTIQDPVSKYVSNLPKNIKIVHLLNHTSGIQPPIWHIGDKEPRDIIKKAAKRAGKFPAGTKWDYNDINYLVLGYIVEKVTGTTLHEYIEKNIFNKSSMVNAGFITPENIVPFTSKGYIKLAERLINSSKLNPYLLFGCGDIYATALDLCLFDEALMNGKLLKNQSLKEMVTPGPKSSYGLGVYHSGDRVYSRGVVGGWESLHVYFKDKTSIVVLLNVRDKERDIKKVAADIYGIINEKH</sequence>
<evidence type="ECO:0000256" key="2">
    <source>
        <dbReference type="ARBA" id="ARBA00023136"/>
    </source>
</evidence>
<dbReference type="Gene3D" id="3.40.710.10">
    <property type="entry name" value="DD-peptidase/beta-lactamase superfamily"/>
    <property type="match status" value="1"/>
</dbReference>